<gene>
    <name evidence="2" type="ORF">RhiirA5_377414</name>
</gene>
<evidence type="ECO:0000256" key="1">
    <source>
        <dbReference type="SAM" id="SignalP"/>
    </source>
</evidence>
<accession>A0A2N0PJG8</accession>
<keyword evidence="1" id="KW-0732">Signal</keyword>
<dbReference type="Proteomes" id="UP000232722">
    <property type="component" value="Unassembled WGS sequence"/>
</dbReference>
<proteinExistence type="predicted"/>
<reference evidence="2 3" key="2">
    <citation type="submission" date="2017-09" db="EMBL/GenBank/DDBJ databases">
        <title>Extensive intraspecific genome diversity in a model arbuscular mycorrhizal fungus.</title>
        <authorList>
            <person name="Chen E.C."/>
            <person name="Morin E."/>
            <person name="Beaudet D."/>
            <person name="Noel J."/>
            <person name="Ndikumana S."/>
            <person name="Charron P."/>
            <person name="St-Onge C."/>
            <person name="Giorgi J."/>
            <person name="Grigoriev I.V."/>
            <person name="Roux C."/>
            <person name="Martin F.M."/>
            <person name="Corradi N."/>
        </authorList>
    </citation>
    <scope>NUCLEOTIDE SEQUENCE [LARGE SCALE GENOMIC DNA]</scope>
    <source>
        <strain evidence="2 3">A5</strain>
    </source>
</reference>
<feature type="chain" id="PRO_5014754636" evidence="1">
    <location>
        <begin position="20"/>
        <end position="146"/>
    </location>
</feature>
<organism evidence="2 3">
    <name type="scientific">Rhizophagus irregularis</name>
    <dbReference type="NCBI Taxonomy" id="588596"/>
    <lineage>
        <taxon>Eukaryota</taxon>
        <taxon>Fungi</taxon>
        <taxon>Fungi incertae sedis</taxon>
        <taxon>Mucoromycota</taxon>
        <taxon>Glomeromycotina</taxon>
        <taxon>Glomeromycetes</taxon>
        <taxon>Glomerales</taxon>
        <taxon>Glomeraceae</taxon>
        <taxon>Rhizophagus</taxon>
    </lineage>
</organism>
<dbReference type="VEuPathDB" id="FungiDB:RhiirFUN_016012"/>
<name>A0A2N0PJG8_9GLOM</name>
<dbReference type="EMBL" id="LLXJ01000693">
    <property type="protein sequence ID" value="PKC06974.1"/>
    <property type="molecule type" value="Genomic_DNA"/>
</dbReference>
<sequence>MARIVKGLFSLRLVLFIRSLRPLFFTSSFRLNLDPVESKDVNHHQSPPVRRPDDRHETWWPTFTNRKSTLMASEVFLPLTGRLDGKQVCVEELTVLMTDMKSPLRTSSIIHRPDDRHGCVGKAKQHRISVTYRISSVKIMKALKIN</sequence>
<feature type="signal peptide" evidence="1">
    <location>
        <begin position="1"/>
        <end position="19"/>
    </location>
</feature>
<dbReference type="AlphaFoldDB" id="A0A2N0PJG8"/>
<evidence type="ECO:0000313" key="3">
    <source>
        <dbReference type="Proteomes" id="UP000232722"/>
    </source>
</evidence>
<protein>
    <submittedName>
        <fullName evidence="2">Uncharacterized protein</fullName>
    </submittedName>
</protein>
<dbReference type="VEuPathDB" id="FungiDB:RhiirA1_519867"/>
<comment type="caution">
    <text evidence="2">The sequence shown here is derived from an EMBL/GenBank/DDBJ whole genome shotgun (WGS) entry which is preliminary data.</text>
</comment>
<evidence type="ECO:0000313" key="2">
    <source>
        <dbReference type="EMBL" id="PKC06974.1"/>
    </source>
</evidence>
<reference evidence="2 3" key="1">
    <citation type="submission" date="2016-04" db="EMBL/GenBank/DDBJ databases">
        <title>Genome analyses suggest a sexual origin of heterokaryosis in a supposedly ancient asexual fungus.</title>
        <authorList>
            <person name="Ropars J."/>
            <person name="Sedzielewska K."/>
            <person name="Noel J."/>
            <person name="Charron P."/>
            <person name="Farinelli L."/>
            <person name="Marton T."/>
            <person name="Kruger M."/>
            <person name="Pelin A."/>
            <person name="Brachmann A."/>
            <person name="Corradi N."/>
        </authorList>
    </citation>
    <scope>NUCLEOTIDE SEQUENCE [LARGE SCALE GENOMIC DNA]</scope>
    <source>
        <strain evidence="2 3">A5</strain>
    </source>
</reference>